<protein>
    <recommendedName>
        <fullName evidence="3">Tail protein</fullName>
    </recommendedName>
</protein>
<organism evidence="1 2">
    <name type="scientific">Nitratidesulfovibrio vulgaris (strain ATCC 29579 / DSM 644 / CCUG 34227 / NCIMB 8303 / VKM B-1760 / Hildenborough)</name>
    <name type="common">Desulfovibrio vulgaris</name>
    <dbReference type="NCBI Taxonomy" id="882"/>
    <lineage>
        <taxon>Bacteria</taxon>
        <taxon>Pseudomonadati</taxon>
        <taxon>Thermodesulfobacteriota</taxon>
        <taxon>Desulfovibrionia</taxon>
        <taxon>Desulfovibrionales</taxon>
        <taxon>Desulfovibrionaceae</taxon>
        <taxon>Nitratidesulfovibrio</taxon>
    </lineage>
</organism>
<dbReference type="OrthoDB" id="5461175at2"/>
<dbReference type="HOGENOM" id="CLU_1281460_0_0_7"/>
<dbReference type="STRING" id="882.DVU_1101"/>
<dbReference type="Pfam" id="PF09684">
    <property type="entry name" value="Tail_P2_I"/>
    <property type="match status" value="1"/>
</dbReference>
<gene>
    <name evidence="1" type="ordered locus">DVU_1101</name>
</gene>
<evidence type="ECO:0000313" key="1">
    <source>
        <dbReference type="EMBL" id="AAS95581.1"/>
    </source>
</evidence>
<evidence type="ECO:0008006" key="3">
    <source>
        <dbReference type="Google" id="ProtNLM"/>
    </source>
</evidence>
<keyword evidence="2" id="KW-1185">Reference proteome</keyword>
<name>Q72D30_NITV2</name>
<accession>Q72D30</accession>
<proteinExistence type="predicted"/>
<dbReference type="AlphaFoldDB" id="Q72D30"/>
<dbReference type="EnsemblBacteria" id="AAS95581">
    <property type="protein sequence ID" value="AAS95581"/>
    <property type="gene ID" value="DVU_1101"/>
</dbReference>
<dbReference type="RefSeq" id="WP_010938400.1">
    <property type="nucleotide sequence ID" value="NC_002937.3"/>
</dbReference>
<dbReference type="EMBL" id="AE017285">
    <property type="protein sequence ID" value="AAS95581.1"/>
    <property type="molecule type" value="Genomic_DNA"/>
</dbReference>
<dbReference type="Proteomes" id="UP000002194">
    <property type="component" value="Chromosome"/>
</dbReference>
<reference evidence="1 2" key="1">
    <citation type="journal article" date="2004" name="Nat. Biotechnol.">
        <title>The genome sequence of the anaerobic, sulfate-reducing bacterium Desulfovibrio vulgaris Hildenborough.</title>
        <authorList>
            <person name="Heidelberg J.F."/>
            <person name="Seshadri R."/>
            <person name="Haveman S.A."/>
            <person name="Hemme C.L."/>
            <person name="Paulsen I.T."/>
            <person name="Kolonay J.F."/>
            <person name="Eisen J.A."/>
            <person name="Ward N."/>
            <person name="Methe B."/>
            <person name="Brinkac L.M."/>
            <person name="Daugherty S.C."/>
            <person name="Deboy R.T."/>
            <person name="Dodson R.J."/>
            <person name="Durkin A.S."/>
            <person name="Madupu R."/>
            <person name="Nelson W.C."/>
            <person name="Sullivan S.A."/>
            <person name="Fouts D."/>
            <person name="Haft D.H."/>
            <person name="Selengut J."/>
            <person name="Peterson J.D."/>
            <person name="Davidsen T.M."/>
            <person name="Zafar N."/>
            <person name="Zhou L."/>
            <person name="Radune D."/>
            <person name="Dimitrov G."/>
            <person name="Hance M."/>
            <person name="Tran K."/>
            <person name="Khouri H."/>
            <person name="Gill J."/>
            <person name="Utterback T.R."/>
            <person name="Feldblyum T.V."/>
            <person name="Wall J.D."/>
            <person name="Voordouw G."/>
            <person name="Fraser C.M."/>
        </authorList>
    </citation>
    <scope>NUCLEOTIDE SEQUENCE [LARGE SCALE GENOMIC DNA]</scope>
    <source>
        <strain evidence="2">ATCC 29579 / DSM 644 / NCIMB 8303 / VKM B-1760 / Hildenborough</strain>
    </source>
</reference>
<dbReference type="eggNOG" id="ENOG50302FI">
    <property type="taxonomic scope" value="Bacteria"/>
</dbReference>
<evidence type="ECO:0000313" key="2">
    <source>
        <dbReference type="Proteomes" id="UP000002194"/>
    </source>
</evidence>
<dbReference type="PATRIC" id="fig|882.5.peg.1039"/>
<sequence length="218" mass="24040">MGLFWRYFRDTLAWPWLATPGALCVIAKGLADTMDAVRDDIRWMRDQWVVPLAEQDRMQGYGASRGAPRTRHDDDARHRRRVERAFAWHRMGGTVDGLPQILAEYGYPDGRVRNLRDDDPAQWAHFDVELLSPPSTGFGAADIDAVRSLANEYKPARSVLGKVGFTLRSSAGLTAGAVISTAIIMEHRVGVGEAAFPPAPLHVGAGCIQYVIIQSEVA</sequence>
<dbReference type="PaxDb" id="882-DVU_1101"/>
<dbReference type="KEGG" id="dvu:DVU_1101"/>
<dbReference type="InterPro" id="IPR006521">
    <property type="entry name" value="Tail_protein_I"/>
</dbReference>